<protein>
    <recommendedName>
        <fullName evidence="1">Reverse transcriptase domain-containing protein</fullName>
    </recommendedName>
</protein>
<gene>
    <name evidence="2" type="ORF">EVAR_85298_1</name>
</gene>
<keyword evidence="3" id="KW-1185">Reference proteome</keyword>
<reference evidence="2 3" key="1">
    <citation type="journal article" date="2019" name="Commun. Biol.">
        <title>The bagworm genome reveals a unique fibroin gene that provides high tensile strength.</title>
        <authorList>
            <person name="Kono N."/>
            <person name="Nakamura H."/>
            <person name="Ohtoshi R."/>
            <person name="Tomita M."/>
            <person name="Numata K."/>
            <person name="Arakawa K."/>
        </authorList>
    </citation>
    <scope>NUCLEOTIDE SEQUENCE [LARGE SCALE GENOMIC DNA]</scope>
</reference>
<dbReference type="InterPro" id="IPR000477">
    <property type="entry name" value="RT_dom"/>
</dbReference>
<dbReference type="AlphaFoldDB" id="A0A4C1V6W1"/>
<accession>A0A4C1V6W1</accession>
<evidence type="ECO:0000259" key="1">
    <source>
        <dbReference type="Pfam" id="PF00078"/>
    </source>
</evidence>
<evidence type="ECO:0000313" key="3">
    <source>
        <dbReference type="Proteomes" id="UP000299102"/>
    </source>
</evidence>
<dbReference type="Proteomes" id="UP000299102">
    <property type="component" value="Unassembled WGS sequence"/>
</dbReference>
<dbReference type="Pfam" id="PF00078">
    <property type="entry name" value="RVT_1"/>
    <property type="match status" value="1"/>
</dbReference>
<organism evidence="2 3">
    <name type="scientific">Eumeta variegata</name>
    <name type="common">Bagworm moth</name>
    <name type="synonym">Eumeta japonica</name>
    <dbReference type="NCBI Taxonomy" id="151549"/>
    <lineage>
        <taxon>Eukaryota</taxon>
        <taxon>Metazoa</taxon>
        <taxon>Ecdysozoa</taxon>
        <taxon>Arthropoda</taxon>
        <taxon>Hexapoda</taxon>
        <taxon>Insecta</taxon>
        <taxon>Pterygota</taxon>
        <taxon>Neoptera</taxon>
        <taxon>Endopterygota</taxon>
        <taxon>Lepidoptera</taxon>
        <taxon>Glossata</taxon>
        <taxon>Ditrysia</taxon>
        <taxon>Tineoidea</taxon>
        <taxon>Psychidae</taxon>
        <taxon>Oiketicinae</taxon>
        <taxon>Eumeta</taxon>
    </lineage>
</organism>
<proteinExistence type="predicted"/>
<dbReference type="EMBL" id="BGZK01000290">
    <property type="protein sequence ID" value="GBP34578.1"/>
    <property type="molecule type" value="Genomic_DNA"/>
</dbReference>
<dbReference type="OrthoDB" id="411871at2759"/>
<comment type="caution">
    <text evidence="2">The sequence shown here is derived from an EMBL/GenBank/DDBJ whole genome shotgun (WGS) entry which is preliminary data.</text>
</comment>
<name>A0A4C1V6W1_EUMVA</name>
<sequence>MVTPLDLWISMGGDDHLSSGGSQAHSDSDPALHPDIGTAPQFDSSYALDSNFGSILDLDLGFIFGFKLSRSRFPILLPVPLVISILLPSTFTIVDEAGELLIMERMLVGRLQWHLMPKLQATQYGFTPQRGTEDALYDLITYIYKELNLKKIVLMVSLDIKGAFDNTWWPALKTTSYSPIIAQ</sequence>
<evidence type="ECO:0000313" key="2">
    <source>
        <dbReference type="EMBL" id="GBP34578.1"/>
    </source>
</evidence>
<feature type="domain" description="Reverse transcriptase" evidence="1">
    <location>
        <begin position="102"/>
        <end position="172"/>
    </location>
</feature>